<comment type="cofactor">
    <cofactor evidence="8">
        <name>Mg(2+)</name>
        <dbReference type="ChEBI" id="CHEBI:18420"/>
    </cofactor>
    <cofactor evidence="8">
        <name>Mn(2+)</name>
        <dbReference type="ChEBI" id="CHEBI:29035"/>
    </cofactor>
</comment>
<dbReference type="EC" id="3.1.4.1" evidence="8"/>
<keyword evidence="3 8" id="KW-0540">Nuclease</keyword>
<evidence type="ECO:0000259" key="10">
    <source>
        <dbReference type="SMART" id="SM00990"/>
    </source>
</evidence>
<dbReference type="STRING" id="1220162.K1V9M1"/>
<dbReference type="GO" id="GO:0004528">
    <property type="term" value="F:phosphodiesterase I activity"/>
    <property type="evidence" value="ECO:0007669"/>
    <property type="project" value="UniProtKB-EC"/>
</dbReference>
<gene>
    <name evidence="11" type="ORF">A1Q2_08247</name>
</gene>
<sequence>MSSPPPPNIILPPASPATPSRTRVGTLAAVDEEGTPLKAAHRRLNEALNDAGPSKPKASKGRRCHELTAEMISTVLESESYLFTAREIWALRHILELPYEPHYLLTRLLLRRPGKVHALSNLINAYSPELGEEGVKRAMTQLCFALDVPQHVLEEDPLPIVKESAPLSLDVTPSGSGSGTPRAETANGSNPWSSLPTGLSEEEEKKDPELAEAIRVSLWTEQHGPIPENGQASSSRIPNGAHGAQNGNSTTSQDTSESLKASLSSLGTLGLELANFDLQFSLEDTTAPEIRSLARDESELSLEQLLKCAAADDLRRVARGRKIPPSALATRESTVKALLDSARRQTTLGFAPVKGKGKAKDDGRPVSCMSTSERKVIEELLPCLGGHAIQIDRSVYTLVSRVNLIFSRTPPQSALAPALMLPPILVASSKRHYPDYGEPTRTPVWSSRAEMLMWERAVTWEALVSDALGDYWSQSRRGGPPALNFGRMENLSRTDGARIVRKVWEGVWPIWQEMIVAGGKEDVPGSRDRFRTEHVLSRIVYKVSYCSCDRADVRAPRHWACCTSTTRSARCCAHFWHNGAGGVESEALVLMTHYGKGNPEKAIAKLEEATQVCIDGLLDEDTHLSELPETRIKLMAVYRPGLSRRLTRLENKLNLPPEERHISYAELQECETRDIVAQRSQQNVGQPRLPRAESFTRGMSPDMEEDTVGIPQVGKSAWQGRDGEVTVEGCVLEFWEDQGYEGFHAESSILTTLFALLMWPVLFLPLPGAFETRYQTAPLDLGEDTFARARRDLIEERLEAMQKTAAAVEMLREADARERPRGTWAVGLSWDFGRQELEEIVECLGGRALAIICRMLSEEYRHRASGVPDLIVWNYPERIARFVEVKGPGDSLSETQKIWIDVLLSAGVPVEVCRIKDKAEVDSKPPPKRKGSLKKTPSSSSAGKGKARLPKVKTNGVDIIVIDSDSDDQATRKRRRS</sequence>
<dbReference type="Pfam" id="PF08774">
    <property type="entry name" value="VRR_NUC"/>
    <property type="match status" value="1"/>
</dbReference>
<dbReference type="GO" id="GO:0005634">
    <property type="term" value="C:nucleus"/>
    <property type="evidence" value="ECO:0007669"/>
    <property type="project" value="UniProtKB-SubCell"/>
</dbReference>
<evidence type="ECO:0000256" key="2">
    <source>
        <dbReference type="ARBA" id="ARBA00005533"/>
    </source>
</evidence>
<evidence type="ECO:0000256" key="8">
    <source>
        <dbReference type="RuleBase" id="RU365033"/>
    </source>
</evidence>
<keyword evidence="8" id="KW-0234">DNA repair</keyword>
<dbReference type="GO" id="GO:0046872">
    <property type="term" value="F:metal ion binding"/>
    <property type="evidence" value="ECO:0007669"/>
    <property type="project" value="UniProtKB-KW"/>
</dbReference>
<dbReference type="InterPro" id="IPR011856">
    <property type="entry name" value="tRNA_endonuc-like_dom_sf"/>
</dbReference>
<keyword evidence="7 8" id="KW-0464">Manganese</keyword>
<dbReference type="InterPro" id="IPR049132">
    <property type="entry name" value="FAN1-like_euk"/>
</dbReference>
<organism evidence="11 12">
    <name type="scientific">Trichosporon asahii var. asahii (strain CBS 8904)</name>
    <name type="common">Yeast</name>
    <dbReference type="NCBI Taxonomy" id="1220162"/>
    <lineage>
        <taxon>Eukaryota</taxon>
        <taxon>Fungi</taxon>
        <taxon>Dikarya</taxon>
        <taxon>Basidiomycota</taxon>
        <taxon>Agaricomycotina</taxon>
        <taxon>Tremellomycetes</taxon>
        <taxon>Trichosporonales</taxon>
        <taxon>Trichosporonaceae</taxon>
        <taxon>Trichosporon</taxon>
    </lineage>
</organism>
<keyword evidence="8" id="KW-0227">DNA damage</keyword>
<proteinExistence type="inferred from homology"/>
<reference evidence="11 12" key="1">
    <citation type="journal article" date="2012" name="Eukaryot. Cell">
        <title>Genome sequence of the Trichosporon asahii environmental strain CBS 8904.</title>
        <authorList>
            <person name="Yang R.Y."/>
            <person name="Li H.T."/>
            <person name="Zhu H."/>
            <person name="Zhou G.P."/>
            <person name="Wang M."/>
            <person name="Wang L."/>
        </authorList>
    </citation>
    <scope>NUCLEOTIDE SEQUENCE [LARGE SCALE GENOMIC DNA]</scope>
    <source>
        <strain evidence="11 12">CBS 8904</strain>
    </source>
</reference>
<accession>K1V9M1</accession>
<comment type="function">
    <text evidence="8">Nuclease required for the repair of DNA interstrand cross-links (ICL). Acts as a 5'-3' exonuclease that anchors at a cut end of DNA and cleaves DNA successively at every third nucleotide, allowing to excise an ICL from one strand through flanking incisions.</text>
</comment>
<dbReference type="eggNOG" id="KOG2143">
    <property type="taxonomic scope" value="Eukaryota"/>
</dbReference>
<evidence type="ECO:0000256" key="5">
    <source>
        <dbReference type="ARBA" id="ARBA00022801"/>
    </source>
</evidence>
<dbReference type="PANTHER" id="PTHR15749:SF4">
    <property type="entry name" value="FANCONI-ASSOCIATED NUCLEASE 1"/>
    <property type="match status" value="1"/>
</dbReference>
<feature type="region of interest" description="Disordered" evidence="9">
    <location>
        <begin position="221"/>
        <end position="259"/>
    </location>
</feature>
<dbReference type="AlphaFoldDB" id="K1V9M1"/>
<feature type="region of interest" description="Disordered" evidence="9">
    <location>
        <begin position="920"/>
        <end position="952"/>
    </location>
</feature>
<dbReference type="EMBL" id="AMBO01000411">
    <property type="protein sequence ID" value="EKC97440.1"/>
    <property type="molecule type" value="Genomic_DNA"/>
</dbReference>
<dbReference type="InterPro" id="IPR014883">
    <property type="entry name" value="VRR_NUC"/>
</dbReference>
<feature type="region of interest" description="Disordered" evidence="9">
    <location>
        <begin position="1"/>
        <end position="22"/>
    </location>
</feature>
<dbReference type="GO" id="GO:0070336">
    <property type="term" value="F:flap-structured DNA binding"/>
    <property type="evidence" value="ECO:0007669"/>
    <property type="project" value="TreeGrafter"/>
</dbReference>
<dbReference type="InterPro" id="IPR033315">
    <property type="entry name" value="Fan1-like"/>
</dbReference>
<name>K1V9M1_TRIAC</name>
<evidence type="ECO:0000256" key="3">
    <source>
        <dbReference type="ARBA" id="ARBA00022722"/>
    </source>
</evidence>
<feature type="compositionally biased region" description="Polar residues" evidence="9">
    <location>
        <begin position="186"/>
        <end position="197"/>
    </location>
</feature>
<dbReference type="GO" id="GO:0008409">
    <property type="term" value="F:5'-3' exonuclease activity"/>
    <property type="evidence" value="ECO:0007669"/>
    <property type="project" value="TreeGrafter"/>
</dbReference>
<dbReference type="OMA" id="FECGHIL"/>
<dbReference type="OrthoDB" id="258143at2759"/>
<feature type="region of interest" description="Disordered" evidence="9">
    <location>
        <begin position="164"/>
        <end position="208"/>
    </location>
</feature>
<dbReference type="SMART" id="SM00990">
    <property type="entry name" value="VRR_NUC"/>
    <property type="match status" value="1"/>
</dbReference>
<comment type="similarity">
    <text evidence="2 8">Belongs to the FAN1 family.</text>
</comment>
<keyword evidence="5 8" id="KW-0378">Hydrolase</keyword>
<protein>
    <recommendedName>
        <fullName evidence="8">Fanconi-associated nuclease</fullName>
        <ecNumber evidence="8">3.1.4.1</ecNumber>
    </recommendedName>
</protein>
<keyword evidence="12" id="KW-1185">Reference proteome</keyword>
<feature type="compositionally biased region" description="Polar residues" evidence="9">
    <location>
        <begin position="245"/>
        <end position="256"/>
    </location>
</feature>
<evidence type="ECO:0000256" key="1">
    <source>
        <dbReference type="ARBA" id="ARBA00000983"/>
    </source>
</evidence>
<comment type="subcellular location">
    <subcellularLocation>
        <location evidence="8">Nucleus</location>
    </subcellularLocation>
</comment>
<dbReference type="Gene3D" id="3.40.1350.10">
    <property type="match status" value="1"/>
</dbReference>
<dbReference type="Proteomes" id="UP000006757">
    <property type="component" value="Unassembled WGS sequence"/>
</dbReference>
<feature type="domain" description="VRR-NUC" evidence="10">
    <location>
        <begin position="802"/>
        <end position="917"/>
    </location>
</feature>
<evidence type="ECO:0000313" key="12">
    <source>
        <dbReference type="Proteomes" id="UP000006757"/>
    </source>
</evidence>
<evidence type="ECO:0000256" key="4">
    <source>
        <dbReference type="ARBA" id="ARBA00022723"/>
    </source>
</evidence>
<keyword evidence="4 8" id="KW-0479">Metal-binding</keyword>
<keyword evidence="6 8" id="KW-0460">Magnesium</keyword>
<dbReference type="HOGENOM" id="CLU_005116_0_0_1"/>
<feature type="compositionally biased region" description="Pro residues" evidence="9">
    <location>
        <begin position="1"/>
        <end position="16"/>
    </location>
</feature>
<evidence type="ECO:0000256" key="7">
    <source>
        <dbReference type="ARBA" id="ARBA00023211"/>
    </source>
</evidence>
<evidence type="ECO:0000313" key="11">
    <source>
        <dbReference type="EMBL" id="EKC97440.1"/>
    </source>
</evidence>
<keyword evidence="8" id="KW-0539">Nucleus</keyword>
<evidence type="ECO:0000256" key="6">
    <source>
        <dbReference type="ARBA" id="ARBA00022842"/>
    </source>
</evidence>
<dbReference type="FunCoup" id="K1V9M1">
    <property type="interactions" value="259"/>
</dbReference>
<evidence type="ECO:0000256" key="9">
    <source>
        <dbReference type="SAM" id="MobiDB-lite"/>
    </source>
</evidence>
<comment type="catalytic activity">
    <reaction evidence="1 8">
        <text>Hydrolytically removes 5'-nucleotides successively from the 3'-hydroxy termini of 3'-hydroxy-terminated oligonucleotides.</text>
        <dbReference type="EC" id="3.1.4.1"/>
    </reaction>
</comment>
<dbReference type="GO" id="GO:0036297">
    <property type="term" value="P:interstrand cross-link repair"/>
    <property type="evidence" value="ECO:0007669"/>
    <property type="project" value="InterPro"/>
</dbReference>
<dbReference type="FunFam" id="3.40.1350.10:FF:000013">
    <property type="entry name" value="Fanconi-associated nuclease"/>
    <property type="match status" value="1"/>
</dbReference>
<dbReference type="InParanoid" id="K1V9M1"/>
<comment type="caution">
    <text evidence="11">The sequence shown here is derived from an EMBL/GenBank/DDBJ whole genome shotgun (WGS) entry which is preliminary data.</text>
</comment>
<dbReference type="PANTHER" id="PTHR15749">
    <property type="entry name" value="FANCONI-ASSOCIATED NUCLEASE 1"/>
    <property type="match status" value="1"/>
</dbReference>
<dbReference type="CDD" id="cd22326">
    <property type="entry name" value="FAN1-like"/>
    <property type="match status" value="1"/>
</dbReference>
<dbReference type="GO" id="GO:0017108">
    <property type="term" value="F:5'-flap endonuclease activity"/>
    <property type="evidence" value="ECO:0007669"/>
    <property type="project" value="TreeGrafter"/>
</dbReference>